<dbReference type="InterPro" id="IPR004038">
    <property type="entry name" value="Ribosomal_eL8/eL30/eS12/Gad45"/>
</dbReference>
<evidence type="ECO:0000256" key="1">
    <source>
        <dbReference type="ARBA" id="ARBA00007337"/>
    </source>
</evidence>
<evidence type="ECO:0000313" key="4">
    <source>
        <dbReference type="EMBL" id="CAD5111631.1"/>
    </source>
</evidence>
<feature type="domain" description="Ribosomal protein eL8/eL30/eS12/Gadd45" evidence="3">
    <location>
        <begin position="41"/>
        <end position="110"/>
    </location>
</feature>
<protein>
    <submittedName>
        <fullName evidence="4">DgyrCDS924</fullName>
    </submittedName>
</protein>
<evidence type="ECO:0000313" key="5">
    <source>
        <dbReference type="Proteomes" id="UP000549394"/>
    </source>
</evidence>
<dbReference type="GO" id="GO:1990904">
    <property type="term" value="C:ribonucleoprotein complex"/>
    <property type="evidence" value="ECO:0007669"/>
    <property type="project" value="UniProtKB-KW"/>
</dbReference>
<dbReference type="Pfam" id="PF01248">
    <property type="entry name" value="Ribosomal_L7Ae"/>
    <property type="match status" value="1"/>
</dbReference>
<dbReference type="OrthoDB" id="5364946at2759"/>
<comment type="caution">
    <text evidence="4">The sequence shown here is derived from an EMBL/GenBank/DDBJ whole genome shotgun (WGS) entry which is preliminary data.</text>
</comment>
<name>A0A7I8V7J3_9ANNE</name>
<dbReference type="PRINTS" id="PR00881">
    <property type="entry name" value="L7ARS6FAMILY"/>
</dbReference>
<dbReference type="Proteomes" id="UP000549394">
    <property type="component" value="Unassembled WGS sequence"/>
</dbReference>
<organism evidence="4 5">
    <name type="scientific">Dimorphilus gyrociliatus</name>
    <dbReference type="NCBI Taxonomy" id="2664684"/>
    <lineage>
        <taxon>Eukaryota</taxon>
        <taxon>Metazoa</taxon>
        <taxon>Spiralia</taxon>
        <taxon>Lophotrochozoa</taxon>
        <taxon>Annelida</taxon>
        <taxon>Polychaeta</taxon>
        <taxon>Polychaeta incertae sedis</taxon>
        <taxon>Dinophilidae</taxon>
        <taxon>Dimorphilus</taxon>
    </lineage>
</organism>
<gene>
    <name evidence="4" type="ORF">DGYR_LOCUS894</name>
</gene>
<proteinExistence type="inferred from homology"/>
<reference evidence="4 5" key="1">
    <citation type="submission" date="2020-08" db="EMBL/GenBank/DDBJ databases">
        <authorList>
            <person name="Hejnol A."/>
        </authorList>
    </citation>
    <scope>NUCLEOTIDE SEQUENCE [LARGE SCALE GENOMIC DNA]</scope>
</reference>
<evidence type="ECO:0000259" key="3">
    <source>
        <dbReference type="Pfam" id="PF01248"/>
    </source>
</evidence>
<dbReference type="AlphaFoldDB" id="A0A7I8V7J3"/>
<keyword evidence="2" id="KW-0687">Ribonucleoprotein</keyword>
<dbReference type="InterPro" id="IPR018492">
    <property type="entry name" value="Ribosomal_eL8/Nhp2"/>
</dbReference>
<dbReference type="Gene3D" id="3.30.1330.30">
    <property type="match status" value="1"/>
</dbReference>
<accession>A0A7I8V7J3</accession>
<dbReference type="InterPro" id="IPR029064">
    <property type="entry name" value="Ribosomal_eL30-like_sf"/>
</dbReference>
<dbReference type="EMBL" id="CAJFCJ010000002">
    <property type="protein sequence ID" value="CAD5111631.1"/>
    <property type="molecule type" value="Genomic_DNA"/>
</dbReference>
<dbReference type="SUPFAM" id="SSF55315">
    <property type="entry name" value="L30e-like"/>
    <property type="match status" value="1"/>
</dbReference>
<sequence length="126" mass="14220">MGKVKKTKDEVEEADDGANKGDQFKELLERVNAIANPIASRKLSKRILKIVILAGDVTPIDVISHFPVLCEESEIPYCYVPSKEHFGQAVNSKKWVLTAMITKNNDYEDLYNQVYEEVDALPLPIQ</sequence>
<comment type="similarity">
    <text evidence="1">Belongs to the eukaryotic ribosomal protein eL8 family.</text>
</comment>
<evidence type="ECO:0000256" key="2">
    <source>
        <dbReference type="ARBA" id="ARBA00023274"/>
    </source>
</evidence>
<keyword evidence="5" id="KW-1185">Reference proteome</keyword>